<dbReference type="InterPro" id="IPR025304">
    <property type="entry name" value="ALIX_V_dom"/>
</dbReference>
<dbReference type="GO" id="GO:0005768">
    <property type="term" value="C:endosome"/>
    <property type="evidence" value="ECO:0007669"/>
    <property type="project" value="TreeGrafter"/>
</dbReference>
<dbReference type="STRING" id="45286.A0A109UW41"/>
<gene>
    <name evidence="3" type="ORF">AW171_hschr285</name>
</gene>
<name>A0A109UW41_9SACH</name>
<evidence type="ECO:0000313" key="4">
    <source>
        <dbReference type="Proteomes" id="UP000243052"/>
    </source>
</evidence>
<comment type="similarity">
    <text evidence="1">Belongs to the palA/RIM20 family.</text>
</comment>
<dbReference type="PROSITE" id="PS51180">
    <property type="entry name" value="BRO1"/>
    <property type="match status" value="1"/>
</dbReference>
<dbReference type="PANTHER" id="PTHR23030:SF39">
    <property type="entry name" value="PROGRAMMED CELL DEATH 6-INTERACTING PROTEIN"/>
    <property type="match status" value="1"/>
</dbReference>
<dbReference type="Gene3D" id="1.25.40.280">
    <property type="entry name" value="alix/aip1 like domains"/>
    <property type="match status" value="1"/>
</dbReference>
<dbReference type="InterPro" id="IPR038499">
    <property type="entry name" value="BRO1_sf"/>
</dbReference>
<dbReference type="OrthoDB" id="64867at2759"/>
<dbReference type="SMART" id="SM01041">
    <property type="entry name" value="BRO1"/>
    <property type="match status" value="1"/>
</dbReference>
<dbReference type="EMBL" id="CP014242">
    <property type="protein sequence ID" value="AMD18578.1"/>
    <property type="molecule type" value="Genomic_DNA"/>
</dbReference>
<evidence type="ECO:0000313" key="3">
    <source>
        <dbReference type="EMBL" id="AMD18578.1"/>
    </source>
</evidence>
<dbReference type="AlphaFoldDB" id="A0A109UW41"/>
<protein>
    <submittedName>
        <fullName evidence="3">HBL324Wp</fullName>
    </submittedName>
</protein>
<evidence type="ECO:0000259" key="2">
    <source>
        <dbReference type="PROSITE" id="PS51180"/>
    </source>
</evidence>
<dbReference type="PANTHER" id="PTHR23030">
    <property type="entry name" value="PCD6 INTERACTING PROTEIN-RELATED"/>
    <property type="match status" value="1"/>
</dbReference>
<accession>A0A109UW41</accession>
<dbReference type="GeneID" id="28722494"/>
<organism evidence="3 4">
    <name type="scientific">Eremothecium sinecaudum</name>
    <dbReference type="NCBI Taxonomy" id="45286"/>
    <lineage>
        <taxon>Eukaryota</taxon>
        <taxon>Fungi</taxon>
        <taxon>Dikarya</taxon>
        <taxon>Ascomycota</taxon>
        <taxon>Saccharomycotina</taxon>
        <taxon>Saccharomycetes</taxon>
        <taxon>Saccharomycetales</taxon>
        <taxon>Saccharomycetaceae</taxon>
        <taxon>Eremothecium</taxon>
    </lineage>
</organism>
<dbReference type="InterPro" id="IPR004328">
    <property type="entry name" value="BRO1_dom"/>
</dbReference>
<feature type="domain" description="BRO1" evidence="2">
    <location>
        <begin position="3"/>
        <end position="370"/>
    </location>
</feature>
<dbReference type="CDD" id="cd09241">
    <property type="entry name" value="BRO1_ScRim20-like"/>
    <property type="match status" value="1"/>
</dbReference>
<evidence type="ECO:0000256" key="1">
    <source>
        <dbReference type="ARBA" id="ARBA00038154"/>
    </source>
</evidence>
<dbReference type="Proteomes" id="UP000243052">
    <property type="component" value="Chromosome ii"/>
</dbReference>
<dbReference type="Pfam" id="PF03097">
    <property type="entry name" value="BRO1"/>
    <property type="match status" value="1"/>
</dbReference>
<proteinExistence type="inferred from homology"/>
<keyword evidence="4" id="KW-1185">Reference proteome</keyword>
<reference evidence="3 4" key="1">
    <citation type="submission" date="2016-01" db="EMBL/GenBank/DDBJ databases">
        <title>Genome sequence of the yeast Holleya sinecauda.</title>
        <authorList>
            <person name="Dietrich F.S."/>
        </authorList>
    </citation>
    <scope>NUCLEOTIDE SEQUENCE [LARGE SCALE GENOMIC DNA]</scope>
    <source>
        <strain evidence="3 4">ATCC 58844</strain>
    </source>
</reference>
<sequence length="649" mass="75796">MLQLVRIPLKKTVEIDLKREFADIIDSTFYQVSSIFNDDLTTVNRMRDIVVASEISEKTLQVLKGYYDTLRSLLVKFPDRQINFTWFETLSHRSISKSSNLFRFELYNIVYNIGALYSHVAPEELSIEKLKTSCKYFQMSAGCFDYILNSLDDDMKDLFEEKALLSLKNLMLAQAQERLWLKSVKDSMKNSIVAKLAMQVSLFYKEAHKMANISRIVRTELVYTMEAKSRYFAAVAYYRNALHFGEKQEFGNEVRSLREAQYNVLKAGSNSDVDSFKKEIADSLRVCERNNDLIYLQAVPENCPVVKSVCMVKEILIDELQDTSSPRCTILFRNLLPVDVIESCTAFNLRQQKYFEDHVRDPLLALNKLLNASIPDNEVPPGMKHISEDDWMAYSDALEESRMSQQSLESIFEQTKQLLQKEVDADNELRTLHGSLRWTIPKVEEMSSRFNEKINKIQEYLIQGKAITEETYEIFNTVDKKLITTELKLPENNDPTSIKVREATKHRYDYIRDAEKNSIDNRVLPKVVSYHKQTLSLDFEALFQEHLVSVFQQNLAYVRAERDRNNELIKELYLRDQSNPLKKLQPRDLLIQDFRHSLQLLEQVKENIEEGRRFYDSLYQTVVALDEEIRQFTSERQAERESLIAKLTT</sequence>
<dbReference type="RefSeq" id="XP_017985574.1">
    <property type="nucleotide sequence ID" value="XM_018130330.1"/>
</dbReference>
<dbReference type="Pfam" id="PF13949">
    <property type="entry name" value="ALIX_LYPXL_bnd"/>
    <property type="match status" value="1"/>
</dbReference>